<dbReference type="Pfam" id="PF18758">
    <property type="entry name" value="KDZ"/>
    <property type="match status" value="1"/>
</dbReference>
<dbReference type="PANTHER" id="PTHR33096">
    <property type="entry name" value="CXC2 DOMAIN-CONTAINING PROTEIN"/>
    <property type="match status" value="1"/>
</dbReference>
<sequence length="630" mass="69391">MAKKVKPGLSGGHKVTYGRPTLSTRSKRIPINRTSTELKLARERNKARIAALSFTQREDLLGHGPHDIEMPAAPDDYSGDWRGFDSDDDEALRTLPPGAEGYLHSHAGKEAAFHEIFDKCRPGRGDPRRRALRVQTTINSWKEQIPHLVNSYLALNHDGALDSSTLPGGWSIEVIGFDEYGSRYFVHTNNSTRTNETLLRHGYIGASPERVSLAFPIRLFEVYRQIHRACPRFSLSALGTVLTNLHQVPRRTSLAEQLSTAYDAYLEIIREVDARAHTAMGRDAGWYVRHIWSMDGNNSLKLVDATFMAGHSRPDSRVSTSFRWLTAAQVDIYKDEVSARKKTAGTETSADTTTSTSGAVSAANSVPQSTSTADVVLDTDPSGLSDSTAGPESNDDDGEIAWLNINELSAPEADELMKCVDTCVERWKAAGPEARKKMFSLFAVAGIFLTVCRHGHAIVMCDMIRSGELMKYPLAMVKYLLDHYGADIGLGYDIMCAFFKTLMRSSLKPHVTGMRLRGIVPAFHGHAHNRACQLGWHPLYVDSVGLEDFEECEPGPSFNLRSSPAPTDQTTGPDALSSFISAQNLDSLAVPIRLVIRGFARAEWHKELLDLGVPSTVVTRLISVATALPM</sequence>
<keyword evidence="3" id="KW-1185">Reference proteome</keyword>
<dbReference type="Proteomes" id="UP000623467">
    <property type="component" value="Unassembled WGS sequence"/>
</dbReference>
<proteinExistence type="predicted"/>
<dbReference type="EMBL" id="JACAZH010000068">
    <property type="protein sequence ID" value="KAF7330598.1"/>
    <property type="molecule type" value="Genomic_DNA"/>
</dbReference>
<accession>A0A8H7CCM1</accession>
<evidence type="ECO:0000313" key="3">
    <source>
        <dbReference type="Proteomes" id="UP000623467"/>
    </source>
</evidence>
<reference evidence="2" key="1">
    <citation type="submission" date="2020-05" db="EMBL/GenBank/DDBJ databases">
        <title>Mycena genomes resolve the evolution of fungal bioluminescence.</title>
        <authorList>
            <person name="Tsai I.J."/>
        </authorList>
    </citation>
    <scope>NUCLEOTIDE SEQUENCE</scope>
    <source>
        <strain evidence="2">160909Yilan</strain>
    </source>
</reference>
<gene>
    <name evidence="2" type="ORF">MSAN_02460000</name>
</gene>
<dbReference type="InterPro" id="IPR040521">
    <property type="entry name" value="KDZ"/>
</dbReference>
<organism evidence="2 3">
    <name type="scientific">Mycena sanguinolenta</name>
    <dbReference type="NCBI Taxonomy" id="230812"/>
    <lineage>
        <taxon>Eukaryota</taxon>
        <taxon>Fungi</taxon>
        <taxon>Dikarya</taxon>
        <taxon>Basidiomycota</taxon>
        <taxon>Agaricomycotina</taxon>
        <taxon>Agaricomycetes</taxon>
        <taxon>Agaricomycetidae</taxon>
        <taxon>Agaricales</taxon>
        <taxon>Marasmiineae</taxon>
        <taxon>Mycenaceae</taxon>
        <taxon>Mycena</taxon>
    </lineage>
</organism>
<evidence type="ECO:0000256" key="1">
    <source>
        <dbReference type="SAM" id="MobiDB-lite"/>
    </source>
</evidence>
<feature type="region of interest" description="Disordered" evidence="1">
    <location>
        <begin position="339"/>
        <end position="397"/>
    </location>
</feature>
<feature type="compositionally biased region" description="Polar residues" evidence="1">
    <location>
        <begin position="382"/>
        <end position="391"/>
    </location>
</feature>
<name>A0A8H7CCM1_9AGAR</name>
<evidence type="ECO:0000313" key="2">
    <source>
        <dbReference type="EMBL" id="KAF7330598.1"/>
    </source>
</evidence>
<comment type="caution">
    <text evidence="2">The sequence shown here is derived from an EMBL/GenBank/DDBJ whole genome shotgun (WGS) entry which is preliminary data.</text>
</comment>
<feature type="compositionally biased region" description="Low complexity" evidence="1">
    <location>
        <begin position="345"/>
        <end position="365"/>
    </location>
</feature>
<dbReference type="AlphaFoldDB" id="A0A8H7CCM1"/>
<feature type="region of interest" description="Disordered" evidence="1">
    <location>
        <begin position="1"/>
        <end position="24"/>
    </location>
</feature>
<dbReference type="OrthoDB" id="2505969at2759"/>
<dbReference type="PANTHER" id="PTHR33096:SF1">
    <property type="entry name" value="CXC1-LIKE CYSTEINE CLUSTER ASSOCIATED WITH KDZ TRANSPOSASES DOMAIN-CONTAINING PROTEIN"/>
    <property type="match status" value="1"/>
</dbReference>
<protein>
    <submittedName>
        <fullName evidence="2">Uncharacterized protein</fullName>
    </submittedName>
</protein>